<accession>A0A518B3A9</accession>
<name>A0A518B3A9_9BACT</name>
<dbReference type="EC" id="2.7.-.-" evidence="4"/>
<dbReference type="Proteomes" id="UP000317093">
    <property type="component" value="Chromosome"/>
</dbReference>
<evidence type="ECO:0000256" key="2">
    <source>
        <dbReference type="PROSITE-ProRule" id="PRU00169"/>
    </source>
</evidence>
<dbReference type="Pfam" id="PF00072">
    <property type="entry name" value="Response_reg"/>
    <property type="match status" value="1"/>
</dbReference>
<keyword evidence="1 2" id="KW-0597">Phosphoprotein</keyword>
<dbReference type="CDD" id="cd00156">
    <property type="entry name" value="REC"/>
    <property type="match status" value="1"/>
</dbReference>
<dbReference type="PANTHER" id="PTHR44591:SF3">
    <property type="entry name" value="RESPONSE REGULATORY DOMAIN-CONTAINING PROTEIN"/>
    <property type="match status" value="1"/>
</dbReference>
<dbReference type="RefSeq" id="WP_419193523.1">
    <property type="nucleotide sequence ID" value="NZ_CP036279.1"/>
</dbReference>
<dbReference type="KEGG" id="knv:Pan216_23400"/>
<reference evidence="4 5" key="1">
    <citation type="submission" date="2019-02" db="EMBL/GenBank/DDBJ databases">
        <title>Deep-cultivation of Planctomycetes and their phenomic and genomic characterization uncovers novel biology.</title>
        <authorList>
            <person name="Wiegand S."/>
            <person name="Jogler M."/>
            <person name="Boedeker C."/>
            <person name="Pinto D."/>
            <person name="Vollmers J."/>
            <person name="Rivas-Marin E."/>
            <person name="Kohn T."/>
            <person name="Peeters S.H."/>
            <person name="Heuer A."/>
            <person name="Rast P."/>
            <person name="Oberbeckmann S."/>
            <person name="Bunk B."/>
            <person name="Jeske O."/>
            <person name="Meyerdierks A."/>
            <person name="Storesund J.E."/>
            <person name="Kallscheuer N."/>
            <person name="Luecker S."/>
            <person name="Lage O.M."/>
            <person name="Pohl T."/>
            <person name="Merkel B.J."/>
            <person name="Hornburger P."/>
            <person name="Mueller R.-W."/>
            <person name="Bruemmer F."/>
            <person name="Labrenz M."/>
            <person name="Spormann A.M."/>
            <person name="Op den Camp H."/>
            <person name="Overmann J."/>
            <person name="Amann R."/>
            <person name="Jetten M.S.M."/>
            <person name="Mascher T."/>
            <person name="Medema M.H."/>
            <person name="Devos D.P."/>
            <person name="Kaster A.-K."/>
            <person name="Ovreas L."/>
            <person name="Rohde M."/>
            <person name="Galperin M.Y."/>
            <person name="Jogler C."/>
        </authorList>
    </citation>
    <scope>NUCLEOTIDE SEQUENCE [LARGE SCALE GENOMIC DNA]</scope>
    <source>
        <strain evidence="4 5">Pan216</strain>
    </source>
</reference>
<dbReference type="InterPro" id="IPR050595">
    <property type="entry name" value="Bact_response_regulator"/>
</dbReference>
<proteinExistence type="predicted"/>
<gene>
    <name evidence="4" type="primary">spo0F</name>
    <name evidence="4" type="ORF">Pan216_23400</name>
</gene>
<feature type="modified residue" description="4-aspartylphosphate" evidence="2">
    <location>
        <position position="55"/>
    </location>
</feature>
<dbReference type="PROSITE" id="PS50110">
    <property type="entry name" value="RESPONSE_REGULATORY"/>
    <property type="match status" value="1"/>
</dbReference>
<dbReference type="InterPro" id="IPR001789">
    <property type="entry name" value="Sig_transdc_resp-reg_receiver"/>
</dbReference>
<dbReference type="SMART" id="SM00448">
    <property type="entry name" value="REC"/>
    <property type="match status" value="1"/>
</dbReference>
<evidence type="ECO:0000259" key="3">
    <source>
        <dbReference type="PROSITE" id="PS50110"/>
    </source>
</evidence>
<organism evidence="4 5">
    <name type="scientific">Kolteria novifilia</name>
    <dbReference type="NCBI Taxonomy" id="2527975"/>
    <lineage>
        <taxon>Bacteria</taxon>
        <taxon>Pseudomonadati</taxon>
        <taxon>Planctomycetota</taxon>
        <taxon>Planctomycetia</taxon>
        <taxon>Kolteriales</taxon>
        <taxon>Kolteriaceae</taxon>
        <taxon>Kolteria</taxon>
    </lineage>
</organism>
<evidence type="ECO:0000313" key="5">
    <source>
        <dbReference type="Proteomes" id="UP000317093"/>
    </source>
</evidence>
<sequence length="141" mass="15599">MTPNRKLLVVDDDMAVAQTIARYLRYADVDVTVLTDPLKAMDLVQSEGFPLALLDIQMPGMTGIELLREIKAYDGSIKVIMMTGYATLGNLTDARQAGADDILTKPILDMDFLSTLVDQAYDRIARWESVIGKARSFEPSV</sequence>
<dbReference type="InterPro" id="IPR011006">
    <property type="entry name" value="CheY-like_superfamily"/>
</dbReference>
<evidence type="ECO:0000256" key="1">
    <source>
        <dbReference type="ARBA" id="ARBA00022553"/>
    </source>
</evidence>
<protein>
    <submittedName>
        <fullName evidence="4">Sporulation initiation phosphotransferase F</fullName>
        <ecNumber evidence="4">2.7.-.-</ecNumber>
    </submittedName>
</protein>
<dbReference type="GO" id="GO:0000160">
    <property type="term" value="P:phosphorelay signal transduction system"/>
    <property type="evidence" value="ECO:0007669"/>
    <property type="project" value="InterPro"/>
</dbReference>
<keyword evidence="4" id="KW-0808">Transferase</keyword>
<feature type="domain" description="Response regulatory" evidence="3">
    <location>
        <begin position="6"/>
        <end position="120"/>
    </location>
</feature>
<keyword evidence="5" id="KW-1185">Reference proteome</keyword>
<dbReference type="SUPFAM" id="SSF52172">
    <property type="entry name" value="CheY-like"/>
    <property type="match status" value="1"/>
</dbReference>
<dbReference type="EMBL" id="CP036279">
    <property type="protein sequence ID" value="QDU61480.1"/>
    <property type="molecule type" value="Genomic_DNA"/>
</dbReference>
<dbReference type="PANTHER" id="PTHR44591">
    <property type="entry name" value="STRESS RESPONSE REGULATOR PROTEIN 1"/>
    <property type="match status" value="1"/>
</dbReference>
<dbReference type="GO" id="GO:0016740">
    <property type="term" value="F:transferase activity"/>
    <property type="evidence" value="ECO:0007669"/>
    <property type="project" value="UniProtKB-KW"/>
</dbReference>
<dbReference type="AlphaFoldDB" id="A0A518B3A9"/>
<dbReference type="Gene3D" id="3.40.50.2300">
    <property type="match status" value="1"/>
</dbReference>
<evidence type="ECO:0000313" key="4">
    <source>
        <dbReference type="EMBL" id="QDU61480.1"/>
    </source>
</evidence>